<dbReference type="GO" id="GO:0003677">
    <property type="term" value="F:DNA binding"/>
    <property type="evidence" value="ECO:0007669"/>
    <property type="project" value="UniProtKB-KW"/>
</dbReference>
<dbReference type="InterPro" id="IPR040980">
    <property type="entry name" value="SWI2_SNF2"/>
</dbReference>
<keyword evidence="4" id="KW-1185">Reference proteome</keyword>
<dbReference type="InterPro" id="IPR007409">
    <property type="entry name" value="Restrct_endonuc_type1_HsdR_N"/>
</dbReference>
<dbReference type="Pfam" id="PF04313">
    <property type="entry name" value="HSDR_N"/>
    <property type="match status" value="1"/>
</dbReference>
<dbReference type="AlphaFoldDB" id="A0A3N0E8W2"/>
<evidence type="ECO:0000313" key="3">
    <source>
        <dbReference type="EMBL" id="RNL84229.1"/>
    </source>
</evidence>
<dbReference type="RefSeq" id="WP_123201722.1">
    <property type="nucleotide sequence ID" value="NZ_RJMB01000012.1"/>
</dbReference>
<sequence>MPSPKPPHHEAAFETVIVDSLTGTGGWVEGLQQDYDQRLALDTRRLFQFLGRTQPEECERLTELYGGDTAEFQRRFAEHVAREIDRRGALDVLRHPVKDRGVQIRLAFFKPAGAGAADAHAEYDANILTVTRQLHYSAKTPEKSLDLVLFCNGVPVATAELKNPLTGQTAEHAKRQYRTDRDPREPLLRKRALVHFAVDTDEVHLTTRVAGDATAFLPFNTGSSGPGVSGGKGNPPAGPSGYATSYLWERIWQRHTWLDLLRRFLHLELPEKGARTPPHERRLIFPRYHQWHAVDRITDHVARHGSGHNYLVQHSAGSGKSNTIAWLAHRLSTLHTVPDPAELDPGSGLGADQLVFDKTIVVTDRSVLDKQLGDTIYQFDHTPGVVKRITTTDGSKSGQLAAALADATTKIIIVTLQTFPYVLEQVTALRGNRYAIVADEAHSSQSGDSASAMKRALRKLGSDDIDADGDPLTASALARGRHPELSFFAFTATPKPKTLELFGTPDPVTGTPEAFHTYSMRQAIEEGFILDVLGNYITYANYFRLAGPGTEDHEVDTKKARSALVRFAMLSPESMQQRAEVIVEHVHRDTRRRMGGRAKAMVVTGSRNHAVKLYRAITEYAATLGYGDCRALVAISGELEVDGNPDDKVTETTLNGFGEKELPERFGYTRADDPGAPANGKPEYRILVVADKYQTGFDQPLLTTMFVDRKLTGVQAVQTLSRLNRTHPAKSQDDLFVLDFANDAEDIRKSFQRYYETTLTTPTDPNLLYTAEREVMEHQLLVEHELADFAEAFAAADHSRAEGRERQRLHAEMNRHTNPAAKRFVRLQEEDPDAAESFRTALRDFVRMYAFLAQIVPFTDSGLERLFQYGKLLLNRLPNRKEESDINLSGTAVEQFWLKQTGVHDERLASEGAQVLPGFSEGGSGSAKEPEMGSLQELIDELNKKYGGNAHPGDMGDPLNAVLDESEMANAADANSEEDFGLVFDTVFEDKVYEIAESRTEFLRMFSDNDEFREEFVRKARGRAYRRLRRDAA</sequence>
<dbReference type="GO" id="GO:0005524">
    <property type="term" value="F:ATP binding"/>
    <property type="evidence" value="ECO:0007669"/>
    <property type="project" value="UniProtKB-KW"/>
</dbReference>
<dbReference type="InterPro" id="IPR055180">
    <property type="entry name" value="HsdR_RecA-like_helicase_dom_2"/>
</dbReference>
<evidence type="ECO:0000259" key="2">
    <source>
        <dbReference type="SMART" id="SM00487"/>
    </source>
</evidence>
<gene>
    <name evidence="3" type="ORF">EFW17_13485</name>
</gene>
<evidence type="ECO:0000313" key="4">
    <source>
        <dbReference type="Proteomes" id="UP000269198"/>
    </source>
</evidence>
<dbReference type="Gene3D" id="3.90.1570.50">
    <property type="match status" value="1"/>
</dbReference>
<name>A0A3N0E8W2_9ACTN</name>
<dbReference type="InterPro" id="IPR014001">
    <property type="entry name" value="Helicase_ATP-bd"/>
</dbReference>
<organism evidence="3 4">
    <name type="scientific">Halostreptopolyspora alba</name>
    <dbReference type="NCBI Taxonomy" id="2487137"/>
    <lineage>
        <taxon>Bacteria</taxon>
        <taxon>Bacillati</taxon>
        <taxon>Actinomycetota</taxon>
        <taxon>Actinomycetes</taxon>
        <taxon>Streptosporangiales</taxon>
        <taxon>Nocardiopsidaceae</taxon>
        <taxon>Halostreptopolyspora</taxon>
    </lineage>
</organism>
<feature type="region of interest" description="Disordered" evidence="1">
    <location>
        <begin position="165"/>
        <end position="184"/>
    </location>
</feature>
<dbReference type="SMART" id="SM00487">
    <property type="entry name" value="DEXDc"/>
    <property type="match status" value="1"/>
</dbReference>
<keyword evidence="3" id="KW-0378">Hydrolase</keyword>
<protein>
    <submittedName>
        <fullName evidence="3">Type I restriction endonuclease subunit R</fullName>
    </submittedName>
</protein>
<reference evidence="3 4" key="1">
    <citation type="submission" date="2018-11" db="EMBL/GenBank/DDBJ databases">
        <title>The genome draft of YIM 96095.</title>
        <authorList>
            <person name="Tang S.-K."/>
            <person name="Chunyu W.-X."/>
            <person name="Feng Y.-Z."/>
        </authorList>
    </citation>
    <scope>NUCLEOTIDE SEQUENCE [LARGE SCALE GENOMIC DNA]</scope>
    <source>
        <strain evidence="3 4">YIM 96095</strain>
    </source>
</reference>
<dbReference type="GO" id="GO:0009307">
    <property type="term" value="P:DNA restriction-modification system"/>
    <property type="evidence" value="ECO:0007669"/>
    <property type="project" value="UniProtKB-KW"/>
</dbReference>
<dbReference type="SUPFAM" id="SSF52540">
    <property type="entry name" value="P-loop containing nucleoside triphosphate hydrolases"/>
    <property type="match status" value="1"/>
</dbReference>
<feature type="domain" description="Helicase ATP-binding" evidence="2">
    <location>
        <begin position="282"/>
        <end position="518"/>
    </location>
</feature>
<keyword evidence="3" id="KW-0540">Nuclease</keyword>
<dbReference type="GO" id="GO:0009035">
    <property type="term" value="F:type I site-specific deoxyribonuclease activity"/>
    <property type="evidence" value="ECO:0007669"/>
    <property type="project" value="UniProtKB-EC"/>
</dbReference>
<dbReference type="Gene3D" id="3.40.50.300">
    <property type="entry name" value="P-loop containing nucleotide triphosphate hydrolases"/>
    <property type="match status" value="2"/>
</dbReference>
<keyword evidence="3" id="KW-0255">Endonuclease</keyword>
<dbReference type="EMBL" id="RJMB01000012">
    <property type="protein sequence ID" value="RNL84229.1"/>
    <property type="molecule type" value="Genomic_DNA"/>
</dbReference>
<accession>A0A3N0E8W2</accession>
<dbReference type="PANTHER" id="PTHR42927">
    <property type="entry name" value="HELICASE SUPERFAMILY 1 AND 2 DOMAIN-CONTAINING PROTEIN"/>
    <property type="match status" value="1"/>
</dbReference>
<dbReference type="Pfam" id="PF22679">
    <property type="entry name" value="T1R_D3-like"/>
    <property type="match status" value="1"/>
</dbReference>
<comment type="caution">
    <text evidence="3">The sequence shown here is derived from an EMBL/GenBank/DDBJ whole genome shotgun (WGS) entry which is preliminary data.</text>
</comment>
<feature type="compositionally biased region" description="Basic and acidic residues" evidence="1">
    <location>
        <begin position="171"/>
        <end position="184"/>
    </location>
</feature>
<dbReference type="PANTHER" id="PTHR42927:SF1">
    <property type="entry name" value="HELICASE SUPERFAMILY 1 AND 2 DOMAIN-CONTAINING PROTEIN"/>
    <property type="match status" value="1"/>
</dbReference>
<proteinExistence type="predicted"/>
<dbReference type="InterPro" id="IPR027417">
    <property type="entry name" value="P-loop_NTPase"/>
</dbReference>
<evidence type="ECO:0000256" key="1">
    <source>
        <dbReference type="SAM" id="MobiDB-lite"/>
    </source>
</evidence>
<dbReference type="OrthoDB" id="9758243at2"/>
<dbReference type="Pfam" id="PF18766">
    <property type="entry name" value="SWI2_SNF2"/>
    <property type="match status" value="1"/>
</dbReference>
<dbReference type="Proteomes" id="UP000269198">
    <property type="component" value="Unassembled WGS sequence"/>
</dbReference>